<keyword evidence="3" id="KW-0378">Hydrolase</keyword>
<dbReference type="EMBL" id="UFSM01000004">
    <property type="protein sequence ID" value="SUY29366.1"/>
    <property type="molecule type" value="Genomic_DNA"/>
</dbReference>
<dbReference type="OrthoDB" id="149172at2"/>
<dbReference type="InterPro" id="IPR032466">
    <property type="entry name" value="Metal_Hydrolase"/>
</dbReference>
<dbReference type="InterPro" id="IPR006680">
    <property type="entry name" value="Amidohydro-rel"/>
</dbReference>
<dbReference type="GO" id="GO:0019748">
    <property type="term" value="P:secondary metabolic process"/>
    <property type="evidence" value="ECO:0007669"/>
    <property type="project" value="TreeGrafter"/>
</dbReference>
<keyword evidence="1" id="KW-0456">Lyase</keyword>
<reference evidence="3 4" key="1">
    <citation type="submission" date="2018-06" db="EMBL/GenBank/DDBJ databases">
        <authorList>
            <consortium name="Pathogen Informatics"/>
            <person name="Doyle S."/>
        </authorList>
    </citation>
    <scope>NUCLEOTIDE SEQUENCE [LARGE SCALE GENOMIC DNA]</scope>
    <source>
        <strain evidence="3 4">NCTC10684</strain>
    </source>
</reference>
<dbReference type="GO" id="GO:0016787">
    <property type="term" value="F:hydrolase activity"/>
    <property type="evidence" value="ECO:0007669"/>
    <property type="project" value="UniProtKB-KW"/>
</dbReference>
<accession>A0A381IM77</accession>
<dbReference type="Proteomes" id="UP000254701">
    <property type="component" value="Unassembled WGS sequence"/>
</dbReference>
<evidence type="ECO:0000313" key="4">
    <source>
        <dbReference type="Proteomes" id="UP000254701"/>
    </source>
</evidence>
<dbReference type="PANTHER" id="PTHR21240">
    <property type="entry name" value="2-AMINO-3-CARBOXYLMUCONATE-6-SEMIALDEHYDE DECARBOXYLASE"/>
    <property type="match status" value="1"/>
</dbReference>
<dbReference type="RefSeq" id="WP_115734602.1">
    <property type="nucleotide sequence ID" value="NZ_BAAAVY010000037.1"/>
</dbReference>
<dbReference type="GO" id="GO:0005737">
    <property type="term" value="C:cytoplasm"/>
    <property type="evidence" value="ECO:0007669"/>
    <property type="project" value="TreeGrafter"/>
</dbReference>
<evidence type="ECO:0000259" key="2">
    <source>
        <dbReference type="Pfam" id="PF04909"/>
    </source>
</evidence>
<organism evidence="3 4">
    <name type="scientific">Aminobacter aminovorans</name>
    <name type="common">Chelatobacter heintzii</name>
    <dbReference type="NCBI Taxonomy" id="83263"/>
    <lineage>
        <taxon>Bacteria</taxon>
        <taxon>Pseudomonadati</taxon>
        <taxon>Pseudomonadota</taxon>
        <taxon>Alphaproteobacteria</taxon>
        <taxon>Hyphomicrobiales</taxon>
        <taxon>Phyllobacteriaceae</taxon>
        <taxon>Aminobacter</taxon>
    </lineage>
</organism>
<dbReference type="Pfam" id="PF04909">
    <property type="entry name" value="Amidohydro_2"/>
    <property type="match status" value="1"/>
</dbReference>
<dbReference type="GO" id="GO:0016831">
    <property type="term" value="F:carboxy-lyase activity"/>
    <property type="evidence" value="ECO:0007669"/>
    <property type="project" value="InterPro"/>
</dbReference>
<dbReference type="PANTHER" id="PTHR21240:SF28">
    <property type="entry name" value="ISO-OROTATE DECARBOXYLASE (EUROFUNG)"/>
    <property type="match status" value="1"/>
</dbReference>
<dbReference type="AlphaFoldDB" id="A0A381IM77"/>
<sequence length="341" mass="37836">MKIIDCHAHMAVPHQLPAYKASILSHRGAHGRKAPPVSNEALEQAFNRVEMAPMGHLACLDQAGVDIQMLSPRPFQLMHSEEPKKLVHWYVEYANDIIAQECALYPERFYGVAGLPQTGDSPITEALPELERCVKEFGFRGCLINPDPFENNGRMAPPMGDRYWYPLYEKLCELDVVGHIHSASSRAPEREPYSLHFINEETTAVYGLCKSTVLDDFPDLKILVSHGGGAIPYQLGRFDATTVPRNGMSSSGVRFRDRLQKLYFDTVLYSRDAIELLVKVVGASQCLYGAEMPGVGSSIDPETGETFDTIIPHINGLSFISDDERKAILGGNAARLFNIEA</sequence>
<gene>
    <name evidence="3" type="ORF">NCTC10684_05599</name>
</gene>
<dbReference type="InterPro" id="IPR032465">
    <property type="entry name" value="ACMSD"/>
</dbReference>
<evidence type="ECO:0000313" key="3">
    <source>
        <dbReference type="EMBL" id="SUY29366.1"/>
    </source>
</evidence>
<feature type="domain" description="Amidohydrolase-related" evidence="2">
    <location>
        <begin position="4"/>
        <end position="338"/>
    </location>
</feature>
<dbReference type="SUPFAM" id="SSF51556">
    <property type="entry name" value="Metallo-dependent hydrolases"/>
    <property type="match status" value="1"/>
</dbReference>
<proteinExistence type="predicted"/>
<dbReference type="Gene3D" id="3.20.20.140">
    <property type="entry name" value="Metal-dependent hydrolases"/>
    <property type="match status" value="1"/>
</dbReference>
<evidence type="ECO:0000256" key="1">
    <source>
        <dbReference type="ARBA" id="ARBA00023239"/>
    </source>
</evidence>
<protein>
    <submittedName>
        <fullName evidence="3">Predicted metal-dependent hydrolase of the TIM-barrel fold</fullName>
    </submittedName>
</protein>
<name>A0A381IM77_AMIAI</name>